<dbReference type="SUPFAM" id="SSF56425">
    <property type="entry name" value="Succinate dehydrogenase/fumarate reductase flavoprotein, catalytic domain"/>
    <property type="match status" value="1"/>
</dbReference>
<evidence type="ECO:0000256" key="8">
    <source>
        <dbReference type="ARBA" id="ARBA00023002"/>
    </source>
</evidence>
<comment type="cofactor">
    <cofactor evidence="1">
        <name>FAD</name>
        <dbReference type="ChEBI" id="CHEBI:57692"/>
    </cofactor>
</comment>
<gene>
    <name evidence="13" type="ORF">ACFO0D_01780</name>
</gene>
<keyword evidence="8" id="KW-0560">Oxidoreductase</keyword>
<keyword evidence="7" id="KW-0274">FAD</keyword>
<evidence type="ECO:0000256" key="9">
    <source>
        <dbReference type="ARBA" id="ARBA00048305"/>
    </source>
</evidence>
<keyword evidence="14" id="KW-1185">Reference proteome</keyword>
<dbReference type="InterPro" id="IPR003953">
    <property type="entry name" value="FAD-dep_OxRdtase_2_FAD-bd"/>
</dbReference>
<dbReference type="Gene3D" id="3.50.50.60">
    <property type="entry name" value="FAD/NAD(P)-binding domain"/>
    <property type="match status" value="1"/>
</dbReference>
<evidence type="ECO:0000259" key="12">
    <source>
        <dbReference type="Pfam" id="PF02910"/>
    </source>
</evidence>
<evidence type="ECO:0000256" key="2">
    <source>
        <dbReference type="ARBA" id="ARBA00004950"/>
    </source>
</evidence>
<protein>
    <recommendedName>
        <fullName evidence="4">L-aspartate oxidase</fullName>
        <ecNumber evidence="4">1.4.3.16</ecNumber>
    </recommendedName>
</protein>
<evidence type="ECO:0000256" key="4">
    <source>
        <dbReference type="ARBA" id="ARBA00012173"/>
    </source>
</evidence>
<dbReference type="Gene3D" id="3.90.700.10">
    <property type="entry name" value="Succinate dehydrogenase/fumarate reductase flavoprotein, catalytic domain"/>
    <property type="match status" value="1"/>
</dbReference>
<feature type="region of interest" description="Disordered" evidence="10">
    <location>
        <begin position="389"/>
        <end position="409"/>
    </location>
</feature>
<dbReference type="PRINTS" id="PR00368">
    <property type="entry name" value="FADPNR"/>
</dbReference>
<name>A0ABV9I5U6_9DEIO</name>
<dbReference type="EC" id="1.4.3.16" evidence="4"/>
<evidence type="ECO:0000256" key="7">
    <source>
        <dbReference type="ARBA" id="ARBA00022827"/>
    </source>
</evidence>
<dbReference type="Pfam" id="PF00890">
    <property type="entry name" value="FAD_binding_2"/>
    <property type="match status" value="1"/>
</dbReference>
<accession>A0ABV9I5U6</accession>
<evidence type="ECO:0000259" key="11">
    <source>
        <dbReference type="Pfam" id="PF00890"/>
    </source>
</evidence>
<comment type="caution">
    <text evidence="13">The sequence shown here is derived from an EMBL/GenBank/DDBJ whole genome shotgun (WGS) entry which is preliminary data.</text>
</comment>
<evidence type="ECO:0000256" key="10">
    <source>
        <dbReference type="SAM" id="MobiDB-lite"/>
    </source>
</evidence>
<evidence type="ECO:0000313" key="13">
    <source>
        <dbReference type="EMBL" id="MFC4637060.1"/>
    </source>
</evidence>
<dbReference type="Proteomes" id="UP001595952">
    <property type="component" value="Unassembled WGS sequence"/>
</dbReference>
<dbReference type="PRINTS" id="PR00411">
    <property type="entry name" value="PNDRDTASEI"/>
</dbReference>
<dbReference type="InterPro" id="IPR036188">
    <property type="entry name" value="FAD/NAD-bd_sf"/>
</dbReference>
<dbReference type="InterPro" id="IPR027477">
    <property type="entry name" value="Succ_DH/fumarate_Rdtase_cat_sf"/>
</dbReference>
<feature type="domain" description="Fumarate reductase/succinate dehydrogenase flavoprotein-like C-terminal" evidence="12">
    <location>
        <begin position="442"/>
        <end position="483"/>
    </location>
</feature>
<dbReference type="SUPFAM" id="SSF51905">
    <property type="entry name" value="FAD/NAD(P)-binding domain"/>
    <property type="match status" value="1"/>
</dbReference>
<evidence type="ECO:0000256" key="1">
    <source>
        <dbReference type="ARBA" id="ARBA00001974"/>
    </source>
</evidence>
<dbReference type="Pfam" id="PF02910">
    <property type="entry name" value="Succ_DH_flav_C"/>
    <property type="match status" value="1"/>
</dbReference>
<keyword evidence="6" id="KW-0662">Pyridine nucleotide biosynthesis</keyword>
<sequence length="512" mass="52339">MKVLDTELLVIGGGVAGAYAALTARTYGADVVLACKTPLLGGSTRWAQGGVAAPTGPGDEAAHAADTLTAGRGLCEPATVAAFVSEARAHVETLRELGVAFAPEPTLEGGHRRPRVRHTGDATGLAISTALARALETAGGAGLRLLPGHFARTLRLDGSEVVGADFLGPEGPVRVRAGGVLLATGGFGRLYPVTTAPPEGTGDGLALAYRAGAALRDLEFVQFHPTAVVQGGAAHLVTEAARGEGGVLRNAHGERFMTRHDPQLELAPRDVVARAIAAEIAATGRVDLDLRHLGAAFVEARFPTISQTLAGLGLDLGRDLIPVQPAVHYTMGGVLTDARGRTTLRGLYAAGEVASSGLHGANRLASNSLSEGLVFGARAAREALAASRGLRPDGEAAPAPGADPADLPGLRQRVAGAAGLRRCAGSLEAALAAPRLRVVPGETRATLEAANLDLLATLLLRGALRREESRGGHARLDFPHEAAQALHSVQTAGEGLTDEAVQPGRAMLSFSA</sequence>
<feature type="domain" description="FAD-dependent oxidoreductase 2 FAD-binding" evidence="11">
    <location>
        <begin position="8"/>
        <end position="369"/>
    </location>
</feature>
<evidence type="ECO:0000313" key="14">
    <source>
        <dbReference type="Proteomes" id="UP001595952"/>
    </source>
</evidence>
<reference evidence="14" key="1">
    <citation type="journal article" date="2019" name="Int. J. Syst. Evol. Microbiol.">
        <title>The Global Catalogue of Microorganisms (GCM) 10K type strain sequencing project: providing services to taxonomists for standard genome sequencing and annotation.</title>
        <authorList>
            <consortium name="The Broad Institute Genomics Platform"/>
            <consortium name="The Broad Institute Genome Sequencing Center for Infectious Disease"/>
            <person name="Wu L."/>
            <person name="Ma J."/>
        </authorList>
    </citation>
    <scope>NUCLEOTIDE SEQUENCE [LARGE SCALE GENOMIC DNA]</scope>
    <source>
        <strain evidence="14">CCUG 55995</strain>
    </source>
</reference>
<dbReference type="PANTHER" id="PTHR42716:SF2">
    <property type="entry name" value="L-ASPARTATE OXIDASE, CHLOROPLASTIC"/>
    <property type="match status" value="1"/>
</dbReference>
<dbReference type="SUPFAM" id="SSF46977">
    <property type="entry name" value="Succinate dehydrogenase/fumarate reductase flavoprotein C-terminal domain"/>
    <property type="match status" value="1"/>
</dbReference>
<dbReference type="Gene3D" id="1.20.58.100">
    <property type="entry name" value="Fumarate reductase/succinate dehydrogenase flavoprotein-like, C-terminal domain"/>
    <property type="match status" value="1"/>
</dbReference>
<comment type="pathway">
    <text evidence="2">Cofactor biosynthesis; NAD(+) biosynthesis; iminoaspartate from L-aspartate (oxidase route): step 1/1.</text>
</comment>
<evidence type="ECO:0000256" key="5">
    <source>
        <dbReference type="ARBA" id="ARBA00022630"/>
    </source>
</evidence>
<proteinExistence type="inferred from homology"/>
<organism evidence="13 14">
    <name type="scientific">Deinococcus hohokamensis</name>
    <dbReference type="NCBI Taxonomy" id="309883"/>
    <lineage>
        <taxon>Bacteria</taxon>
        <taxon>Thermotogati</taxon>
        <taxon>Deinococcota</taxon>
        <taxon>Deinococci</taxon>
        <taxon>Deinococcales</taxon>
        <taxon>Deinococcaceae</taxon>
        <taxon>Deinococcus</taxon>
    </lineage>
</organism>
<comment type="similarity">
    <text evidence="3">Belongs to the FAD-dependent oxidoreductase 2 family. NadB subfamily.</text>
</comment>
<dbReference type="InterPro" id="IPR015939">
    <property type="entry name" value="Fum_Rdtase/Succ_DH_flav-like_C"/>
</dbReference>
<dbReference type="InterPro" id="IPR005288">
    <property type="entry name" value="NadB"/>
</dbReference>
<dbReference type="EMBL" id="JBHSEI010000001">
    <property type="protein sequence ID" value="MFC4637060.1"/>
    <property type="molecule type" value="Genomic_DNA"/>
</dbReference>
<dbReference type="PANTHER" id="PTHR42716">
    <property type="entry name" value="L-ASPARTATE OXIDASE"/>
    <property type="match status" value="1"/>
</dbReference>
<dbReference type="InterPro" id="IPR037099">
    <property type="entry name" value="Fum_R/Succ_DH_flav-like_C_sf"/>
</dbReference>
<evidence type="ECO:0000256" key="6">
    <source>
        <dbReference type="ARBA" id="ARBA00022642"/>
    </source>
</evidence>
<dbReference type="RefSeq" id="WP_380060097.1">
    <property type="nucleotide sequence ID" value="NZ_JBHSEI010000001.1"/>
</dbReference>
<evidence type="ECO:0000256" key="3">
    <source>
        <dbReference type="ARBA" id="ARBA00008562"/>
    </source>
</evidence>
<comment type="catalytic activity">
    <reaction evidence="9">
        <text>L-aspartate + O2 = iminosuccinate + H2O2</text>
        <dbReference type="Rhea" id="RHEA:25876"/>
        <dbReference type="ChEBI" id="CHEBI:15379"/>
        <dbReference type="ChEBI" id="CHEBI:16240"/>
        <dbReference type="ChEBI" id="CHEBI:29991"/>
        <dbReference type="ChEBI" id="CHEBI:77875"/>
        <dbReference type="EC" id="1.4.3.16"/>
    </reaction>
    <physiologicalReaction direction="left-to-right" evidence="9">
        <dbReference type="Rhea" id="RHEA:25877"/>
    </physiologicalReaction>
</comment>
<keyword evidence="5" id="KW-0285">Flavoprotein</keyword>